<dbReference type="Pfam" id="PF14907">
    <property type="entry name" value="NTP_transf_5"/>
    <property type="match status" value="1"/>
</dbReference>
<comment type="caution">
    <text evidence="1">The sequence shown here is derived from an EMBL/GenBank/DDBJ whole genome shotgun (WGS) entry which is preliminary data.</text>
</comment>
<organism evidence="1 2">
    <name type="scientific">Fuscibacter oryzae</name>
    <dbReference type="NCBI Taxonomy" id="2803939"/>
    <lineage>
        <taxon>Bacteria</taxon>
        <taxon>Pseudomonadati</taxon>
        <taxon>Pseudomonadota</taxon>
        <taxon>Alphaproteobacteria</taxon>
        <taxon>Rhodobacterales</taxon>
        <taxon>Paracoccaceae</taxon>
        <taxon>Fuscibacter</taxon>
    </lineage>
</organism>
<reference evidence="1" key="1">
    <citation type="submission" date="2021-01" db="EMBL/GenBank/DDBJ databases">
        <title>Genome seq and assembly of Tabrizicola sp. KVB23.</title>
        <authorList>
            <person name="Chhetri G."/>
        </authorList>
    </citation>
    <scope>NUCLEOTIDE SEQUENCE</scope>
    <source>
        <strain evidence="1">KVB23</strain>
    </source>
</reference>
<protein>
    <submittedName>
        <fullName evidence="1">Nucleotidyltransferase family protein</fullName>
    </submittedName>
</protein>
<evidence type="ECO:0000313" key="1">
    <source>
        <dbReference type="EMBL" id="MBL4929007.1"/>
    </source>
</evidence>
<dbReference type="AlphaFoldDB" id="A0A8J7MR81"/>
<dbReference type="Proteomes" id="UP000619033">
    <property type="component" value="Unassembled WGS sequence"/>
</dbReference>
<proteinExistence type="predicted"/>
<dbReference type="InterPro" id="IPR039498">
    <property type="entry name" value="NTP_transf_5"/>
</dbReference>
<evidence type="ECO:0000313" key="2">
    <source>
        <dbReference type="Proteomes" id="UP000619033"/>
    </source>
</evidence>
<accession>A0A8J7MR81</accession>
<keyword evidence="2" id="KW-1185">Reference proteome</keyword>
<sequence>MAVAARFGQALGDLPAYPRLAGLQRMLWTKARMALREVQPPLAQIAGAGIPVMLLKGAARLAVNPEDQRSRISHDTDILVAPSHFARALDILTTHRWQPSTGESALCLTARLATTRAVNLFYGHFGDIDLHQWGYGPNTALSAVEAALWQNAQARRFLDIPVLVPAPEDRIALALSSSALDAHTHSDWLVDCARVLTQERVDSARLVSILKQADLGPQARVALSYLGDCIGIAVPGLSDLQAQRPGWQRSVATVLQMKPRGDWTTLSRLARGVAKQARKMADTATPVVRAPWLRGRLGMLATGWQGRALSPVMSPIDLGQLQPGQYRIDLALAVDLPGVRRRLELELNQTDSHVTRLRARTLLRRKGWCGLRFSGQITVAESGALWLESRPSKALRGADQAESKRYAALQIQLLSATIRPLRLKAG</sequence>
<gene>
    <name evidence="1" type="ORF">JI744_12905</name>
</gene>
<dbReference type="EMBL" id="JAESVP010000006">
    <property type="protein sequence ID" value="MBL4929007.1"/>
    <property type="molecule type" value="Genomic_DNA"/>
</dbReference>
<name>A0A8J7MR81_9RHOB</name>